<accession>B7T1Z3</accession>
<gene>
    <name evidence="3" type="primary">ycf37</name>
</gene>
<keyword evidence="3" id="KW-0934">Plastid</keyword>
<dbReference type="SMART" id="SM00028">
    <property type="entry name" value="TPR"/>
    <property type="match status" value="3"/>
</dbReference>
<keyword evidence="2" id="KW-1133">Transmembrane helix</keyword>
<dbReference type="EMBL" id="EU912438">
    <property type="protein sequence ID" value="ACF70959.1"/>
    <property type="molecule type" value="Genomic_DNA"/>
</dbReference>
<keyword evidence="3" id="KW-0150">Chloroplast</keyword>
<feature type="repeat" description="TPR" evidence="1">
    <location>
        <begin position="125"/>
        <end position="158"/>
    </location>
</feature>
<geneLocation type="chloroplast" evidence="3"/>
<dbReference type="RefSeq" id="YP_002327542.1">
    <property type="nucleotide sequence ID" value="NC_011600.1"/>
</dbReference>
<sequence length="180" mass="21348">MRSFFSLLYSFILFISLASIFLYLIGQIIITQKVEKQIILLEGKLQTNPKISDNNYKLGQIYLRKNFYEKAVNLFRDALKYWNKNDKIGLGSLYNTLGFTYFRLKQYDYAKYYYLQAIKLLPDYTLALTNLGLIYETQKMYLAAYDIYKKVLIYDTQNKIALNRLKLMKGKLNLIRDGRT</sequence>
<dbReference type="InterPro" id="IPR011990">
    <property type="entry name" value="TPR-like_helical_dom_sf"/>
</dbReference>
<dbReference type="PROSITE" id="PS50005">
    <property type="entry name" value="TPR"/>
    <property type="match status" value="3"/>
</dbReference>
<keyword evidence="1" id="KW-0802">TPR repeat</keyword>
<organism evidence="3">
    <name type="scientific">Vaucheria litorea</name>
    <name type="common">Yellow-green alga</name>
    <dbReference type="NCBI Taxonomy" id="109269"/>
    <lineage>
        <taxon>Eukaryota</taxon>
        <taxon>Sar</taxon>
        <taxon>Stramenopiles</taxon>
        <taxon>Ochrophyta</taxon>
        <taxon>PX clade</taxon>
        <taxon>Xanthophyceae</taxon>
        <taxon>Vaucheriales</taxon>
        <taxon>Vaucheriaceae</taxon>
        <taxon>Vaucheria</taxon>
    </lineage>
</organism>
<protein>
    <submittedName>
        <fullName evidence="3">PSI assembly related protein</fullName>
    </submittedName>
</protein>
<dbReference type="InterPro" id="IPR019734">
    <property type="entry name" value="TPR_rpt"/>
</dbReference>
<dbReference type="Gene3D" id="1.25.40.10">
    <property type="entry name" value="Tetratricopeptide repeat domain"/>
    <property type="match status" value="1"/>
</dbReference>
<feature type="repeat" description="TPR" evidence="1">
    <location>
        <begin position="91"/>
        <end position="124"/>
    </location>
</feature>
<dbReference type="GeneID" id="7056116"/>
<evidence type="ECO:0000313" key="3">
    <source>
        <dbReference type="EMBL" id="ACF70959.1"/>
    </source>
</evidence>
<reference evidence="3" key="1">
    <citation type="journal article" date="2008" name="Proc. Natl. Acad. Sci. U.S.A.">
        <title>Horizontal gene transfer of the algal nuclear gene psbO to the photosynthetic sea slug Elysia chlorotica.</title>
        <authorList>
            <person name="Rumpho M.E."/>
            <person name="Worful J.M."/>
            <person name="Lee J."/>
            <person name="Kannan K."/>
            <person name="Tyler M.S."/>
            <person name="Bhattacharya D."/>
            <person name="Moustafa A."/>
            <person name="Manhart J.R."/>
        </authorList>
    </citation>
    <scope>NUCLEOTIDE SEQUENCE [LARGE SCALE GENOMIC DNA]</scope>
    <source>
        <strain>CCMP2940</strain>
    </source>
</reference>
<evidence type="ECO:0000256" key="2">
    <source>
        <dbReference type="SAM" id="Phobius"/>
    </source>
</evidence>
<dbReference type="Pfam" id="PF13424">
    <property type="entry name" value="TPR_12"/>
    <property type="match status" value="1"/>
</dbReference>
<dbReference type="Pfam" id="PF13181">
    <property type="entry name" value="TPR_8"/>
    <property type="match status" value="1"/>
</dbReference>
<name>B7T1Z3_VAULI</name>
<keyword evidence="2" id="KW-0472">Membrane</keyword>
<evidence type="ECO:0000256" key="1">
    <source>
        <dbReference type="PROSITE-ProRule" id="PRU00339"/>
    </source>
</evidence>
<dbReference type="AlphaFoldDB" id="B7T1Z3"/>
<dbReference type="SUPFAM" id="SSF48452">
    <property type="entry name" value="TPR-like"/>
    <property type="match status" value="1"/>
</dbReference>
<keyword evidence="2" id="KW-0812">Transmembrane</keyword>
<feature type="transmembrane region" description="Helical" evidence="2">
    <location>
        <begin position="6"/>
        <end position="26"/>
    </location>
</feature>
<proteinExistence type="predicted"/>
<feature type="repeat" description="TPR" evidence="1">
    <location>
        <begin position="52"/>
        <end position="85"/>
    </location>
</feature>